<evidence type="ECO:0000256" key="4">
    <source>
        <dbReference type="ARBA" id="ARBA00012925"/>
    </source>
</evidence>
<protein>
    <recommendedName>
        <fullName evidence="4 9">Carbonic anhydrase</fullName>
        <ecNumber evidence="4 9">4.2.1.1</ecNumber>
    </recommendedName>
</protein>
<dbReference type="Proteomes" id="UP000481153">
    <property type="component" value="Unassembled WGS sequence"/>
</dbReference>
<dbReference type="InterPro" id="IPR018338">
    <property type="entry name" value="Carbonic_anhydrase_a-class_CS"/>
</dbReference>
<dbReference type="CDD" id="cd03124">
    <property type="entry name" value="alpha_CA_prokaryotic_like"/>
    <property type="match status" value="1"/>
</dbReference>
<dbReference type="EMBL" id="VJMJ01000214">
    <property type="protein sequence ID" value="KAF0726496.1"/>
    <property type="molecule type" value="Genomic_DNA"/>
</dbReference>
<comment type="similarity">
    <text evidence="3 9">Belongs to the alpha-carbonic anhydrase family.</text>
</comment>
<evidence type="ECO:0000259" key="10">
    <source>
        <dbReference type="PROSITE" id="PS51144"/>
    </source>
</evidence>
<dbReference type="PROSITE" id="PS00162">
    <property type="entry name" value="ALPHA_CA_1"/>
    <property type="match status" value="1"/>
</dbReference>
<evidence type="ECO:0000256" key="8">
    <source>
        <dbReference type="ARBA" id="ARBA00048348"/>
    </source>
</evidence>
<gene>
    <name evidence="11" type="ORF">Ae201684_015264</name>
</gene>
<keyword evidence="7 9" id="KW-0456">Lyase</keyword>
<dbReference type="Gene3D" id="3.10.200.10">
    <property type="entry name" value="Alpha carbonic anhydrase"/>
    <property type="match status" value="1"/>
</dbReference>
<accession>A0A6G0WH78</accession>
<keyword evidence="9" id="KW-0732">Signal</keyword>
<comment type="cofactor">
    <cofactor evidence="1 9">
        <name>Zn(2+)</name>
        <dbReference type="ChEBI" id="CHEBI:29105"/>
    </cofactor>
</comment>
<dbReference type="VEuPathDB" id="FungiDB:AeMF1_004934"/>
<sequence>MRFFHAALFALVSLAAAKSKSTGKRQSPIDLPAPELTPAGDETVELTLSKSSAYLSHLGKTVQAAWDGGKKGKLVLNGEKYKALQLHFHMGSEHLVDGEQYALEMHIVHQNVDDPDQLAVIGVLFEESDEANPFLDQIFPALEDDEFVNGTQVDLGVIHGKSLDLTPGTVFYRYPGSLTTPPYSENVEWLVSAVIQPISTKQLEAYSTQFPKPTARDIQRLHGREVTLVEL</sequence>
<dbReference type="InterPro" id="IPR023561">
    <property type="entry name" value="Carbonic_anhydrase_a-class"/>
</dbReference>
<dbReference type="PROSITE" id="PS51144">
    <property type="entry name" value="ALPHA_CA_2"/>
    <property type="match status" value="1"/>
</dbReference>
<feature type="chain" id="PRO_5026376132" description="Carbonic anhydrase" evidence="9">
    <location>
        <begin position="20"/>
        <end position="231"/>
    </location>
</feature>
<evidence type="ECO:0000256" key="1">
    <source>
        <dbReference type="ARBA" id="ARBA00001947"/>
    </source>
</evidence>
<evidence type="ECO:0000256" key="5">
    <source>
        <dbReference type="ARBA" id="ARBA00022723"/>
    </source>
</evidence>
<dbReference type="InterPro" id="IPR041891">
    <property type="entry name" value="Alpha_CA_prokaryot-like"/>
</dbReference>
<evidence type="ECO:0000256" key="6">
    <source>
        <dbReference type="ARBA" id="ARBA00022833"/>
    </source>
</evidence>
<keyword evidence="12" id="KW-1185">Reference proteome</keyword>
<proteinExistence type="inferred from homology"/>
<evidence type="ECO:0000313" key="11">
    <source>
        <dbReference type="EMBL" id="KAF0726496.1"/>
    </source>
</evidence>
<evidence type="ECO:0000256" key="3">
    <source>
        <dbReference type="ARBA" id="ARBA00010718"/>
    </source>
</evidence>
<evidence type="ECO:0000256" key="9">
    <source>
        <dbReference type="RuleBase" id="RU367011"/>
    </source>
</evidence>
<evidence type="ECO:0000313" key="12">
    <source>
        <dbReference type="Proteomes" id="UP000481153"/>
    </source>
</evidence>
<organism evidence="11 12">
    <name type="scientific">Aphanomyces euteiches</name>
    <dbReference type="NCBI Taxonomy" id="100861"/>
    <lineage>
        <taxon>Eukaryota</taxon>
        <taxon>Sar</taxon>
        <taxon>Stramenopiles</taxon>
        <taxon>Oomycota</taxon>
        <taxon>Saprolegniomycetes</taxon>
        <taxon>Saprolegniales</taxon>
        <taxon>Verrucalvaceae</taxon>
        <taxon>Aphanomyces</taxon>
    </lineage>
</organism>
<dbReference type="GO" id="GO:0008270">
    <property type="term" value="F:zinc ion binding"/>
    <property type="evidence" value="ECO:0007669"/>
    <property type="project" value="UniProtKB-UniRule"/>
</dbReference>
<feature type="domain" description="Alpha-carbonic anhydrase" evidence="10">
    <location>
        <begin position="1"/>
        <end position="230"/>
    </location>
</feature>
<dbReference type="InterPro" id="IPR036398">
    <property type="entry name" value="CA_dom_sf"/>
</dbReference>
<dbReference type="InterPro" id="IPR001148">
    <property type="entry name" value="CA_dom"/>
</dbReference>
<dbReference type="SUPFAM" id="SSF51069">
    <property type="entry name" value="Carbonic anhydrase"/>
    <property type="match status" value="1"/>
</dbReference>
<feature type="signal peptide" evidence="9">
    <location>
        <begin position="1"/>
        <end position="19"/>
    </location>
</feature>
<dbReference type="PANTHER" id="PTHR18952">
    <property type="entry name" value="CARBONIC ANHYDRASE"/>
    <property type="match status" value="1"/>
</dbReference>
<dbReference type="SMART" id="SM01057">
    <property type="entry name" value="Carb_anhydrase"/>
    <property type="match status" value="1"/>
</dbReference>
<dbReference type="AlphaFoldDB" id="A0A6G0WH78"/>
<dbReference type="PANTHER" id="PTHR18952:SF265">
    <property type="entry name" value="CARBONIC ANHYDRASE"/>
    <property type="match status" value="1"/>
</dbReference>
<keyword evidence="6 9" id="KW-0862">Zinc</keyword>
<dbReference type="GO" id="GO:0004089">
    <property type="term" value="F:carbonate dehydratase activity"/>
    <property type="evidence" value="ECO:0007669"/>
    <property type="project" value="UniProtKB-UniRule"/>
</dbReference>
<name>A0A6G0WH78_9STRA</name>
<comment type="function">
    <text evidence="2 9">Reversible hydration of carbon dioxide.</text>
</comment>
<dbReference type="EC" id="4.2.1.1" evidence="4 9"/>
<dbReference type="Pfam" id="PF00194">
    <property type="entry name" value="Carb_anhydrase"/>
    <property type="match status" value="1"/>
</dbReference>
<comment type="catalytic activity">
    <reaction evidence="8 9">
        <text>hydrogencarbonate + H(+) = CO2 + H2O</text>
        <dbReference type="Rhea" id="RHEA:10748"/>
        <dbReference type="ChEBI" id="CHEBI:15377"/>
        <dbReference type="ChEBI" id="CHEBI:15378"/>
        <dbReference type="ChEBI" id="CHEBI:16526"/>
        <dbReference type="ChEBI" id="CHEBI:17544"/>
        <dbReference type="EC" id="4.2.1.1"/>
    </reaction>
</comment>
<keyword evidence="5 9" id="KW-0479">Metal-binding</keyword>
<evidence type="ECO:0000256" key="2">
    <source>
        <dbReference type="ARBA" id="ARBA00002904"/>
    </source>
</evidence>
<evidence type="ECO:0000256" key="7">
    <source>
        <dbReference type="ARBA" id="ARBA00023239"/>
    </source>
</evidence>
<reference evidence="11 12" key="1">
    <citation type="submission" date="2019-07" db="EMBL/GenBank/DDBJ databases">
        <title>Genomics analysis of Aphanomyces spp. identifies a new class of oomycete effector associated with host adaptation.</title>
        <authorList>
            <person name="Gaulin E."/>
        </authorList>
    </citation>
    <scope>NUCLEOTIDE SEQUENCE [LARGE SCALE GENOMIC DNA]</scope>
    <source>
        <strain evidence="11 12">ATCC 201684</strain>
    </source>
</reference>
<comment type="caution">
    <text evidence="11">The sequence shown here is derived from an EMBL/GenBank/DDBJ whole genome shotgun (WGS) entry which is preliminary data.</text>
</comment>